<keyword evidence="4" id="KW-1185">Reference proteome</keyword>
<evidence type="ECO:0000256" key="2">
    <source>
        <dbReference type="SAM" id="Phobius"/>
    </source>
</evidence>
<evidence type="ECO:0000313" key="4">
    <source>
        <dbReference type="Proteomes" id="UP000287394"/>
    </source>
</evidence>
<evidence type="ECO:0000256" key="1">
    <source>
        <dbReference type="SAM" id="MobiDB-lite"/>
    </source>
</evidence>
<name>A0A402CV33_9BACT</name>
<keyword evidence="2" id="KW-0472">Membrane</keyword>
<dbReference type="InterPro" id="IPR011990">
    <property type="entry name" value="TPR-like_helical_dom_sf"/>
</dbReference>
<dbReference type="Gene3D" id="1.25.40.10">
    <property type="entry name" value="Tetratricopeptide repeat domain"/>
    <property type="match status" value="1"/>
</dbReference>
<feature type="transmembrane region" description="Helical" evidence="2">
    <location>
        <begin position="20"/>
        <end position="41"/>
    </location>
</feature>
<dbReference type="AlphaFoldDB" id="A0A402CV33"/>
<dbReference type="InterPro" id="IPR019734">
    <property type="entry name" value="TPR_rpt"/>
</dbReference>
<dbReference type="SUPFAM" id="SSF48452">
    <property type="entry name" value="TPR-like"/>
    <property type="match status" value="1"/>
</dbReference>
<dbReference type="Pfam" id="PF13174">
    <property type="entry name" value="TPR_6"/>
    <property type="match status" value="1"/>
</dbReference>
<dbReference type="KEGG" id="ccot:CCAX7_23160"/>
<proteinExistence type="predicted"/>
<accession>A0A402CV33</accession>
<evidence type="ECO:0000313" key="3">
    <source>
        <dbReference type="EMBL" id="BDI30265.1"/>
    </source>
</evidence>
<dbReference type="EMBL" id="AP025739">
    <property type="protein sequence ID" value="BDI30265.1"/>
    <property type="molecule type" value="Genomic_DNA"/>
</dbReference>
<gene>
    <name evidence="3" type="ORF">CCAX7_23160</name>
</gene>
<feature type="region of interest" description="Disordered" evidence="1">
    <location>
        <begin position="46"/>
        <end position="76"/>
    </location>
</feature>
<organism evidence="3 4">
    <name type="scientific">Capsulimonas corticalis</name>
    <dbReference type="NCBI Taxonomy" id="2219043"/>
    <lineage>
        <taxon>Bacteria</taxon>
        <taxon>Bacillati</taxon>
        <taxon>Armatimonadota</taxon>
        <taxon>Armatimonadia</taxon>
        <taxon>Capsulimonadales</taxon>
        <taxon>Capsulimonadaceae</taxon>
        <taxon>Capsulimonas</taxon>
    </lineage>
</organism>
<dbReference type="RefSeq" id="WP_165864160.1">
    <property type="nucleotide sequence ID" value="NZ_AP025739.1"/>
</dbReference>
<keyword evidence="2" id="KW-0812">Transmembrane</keyword>
<sequence>MAKKARLPINPTPATQRPAWIGFAVTGLIAAVCGAAIATSIRPHAAPPKPAPVAAAPPAQTPPQTTPSPDPATNTMPTPDLILDLPPAQVALNLGNWSYDRKNWNAAIVYYNEAVKRGFGNNSDVLTDLGNAYRFSNQPQKALGEYFLAQQKNPAHETSLFNQGGVYADDLGDTAKAIDVWKRYLQRYPTGQRREEAKHLIEITEAHPGINTSNAPAPSAQ</sequence>
<feature type="compositionally biased region" description="Pro residues" evidence="1">
    <location>
        <begin position="59"/>
        <end position="70"/>
    </location>
</feature>
<keyword evidence="2" id="KW-1133">Transmembrane helix</keyword>
<dbReference type="Proteomes" id="UP000287394">
    <property type="component" value="Chromosome"/>
</dbReference>
<protein>
    <submittedName>
        <fullName evidence="3">Uncharacterized protein</fullName>
    </submittedName>
</protein>
<reference evidence="3 4" key="1">
    <citation type="journal article" date="2019" name="Int. J. Syst. Evol. Microbiol.">
        <title>Capsulimonas corticalis gen. nov., sp. nov., an aerobic capsulated bacterium, of a novel bacterial order, Capsulimonadales ord. nov., of the class Armatimonadia of the phylum Armatimonadetes.</title>
        <authorList>
            <person name="Li J."/>
            <person name="Kudo C."/>
            <person name="Tonouchi A."/>
        </authorList>
    </citation>
    <scope>NUCLEOTIDE SEQUENCE [LARGE SCALE GENOMIC DNA]</scope>
    <source>
        <strain evidence="3 4">AX-7</strain>
    </source>
</reference>